<accession>A0A2U2X394</accession>
<proteinExistence type="predicted"/>
<name>A0A2U2X394_9FLAO</name>
<dbReference type="AlphaFoldDB" id="A0A2U2X394"/>
<dbReference type="Proteomes" id="UP000245370">
    <property type="component" value="Unassembled WGS sequence"/>
</dbReference>
<organism evidence="1 2">
    <name type="scientific">Brumimicrobium oceani</name>
    <dbReference type="NCBI Taxonomy" id="2100725"/>
    <lineage>
        <taxon>Bacteria</taxon>
        <taxon>Pseudomonadati</taxon>
        <taxon>Bacteroidota</taxon>
        <taxon>Flavobacteriia</taxon>
        <taxon>Flavobacteriales</taxon>
        <taxon>Crocinitomicaceae</taxon>
        <taxon>Brumimicrobium</taxon>
    </lineage>
</organism>
<sequence>MVALFLSSCSGIKPGATKSGKKYYETFFVGEEGTQFFVKPFIFENRKLNEEAHLDFTFRYKDNLNSNARINYSLYVNEIIRTVDSMNITTPIINITNTENTLLFNERTKNNFKSRFSTEVPMRSLKKLFENDDWEIHVYAQGKKHTFYSSNKTNKKVEALNHNVFVLFQ</sequence>
<protein>
    <submittedName>
        <fullName evidence="1">Uncharacterized protein</fullName>
    </submittedName>
</protein>
<keyword evidence="2" id="KW-1185">Reference proteome</keyword>
<reference evidence="1 2" key="2">
    <citation type="submission" date="2018-05" db="EMBL/GenBank/DDBJ databases">
        <authorList>
            <person name="Lanie J.A."/>
            <person name="Ng W.-L."/>
            <person name="Kazmierczak K.M."/>
            <person name="Andrzejewski T.M."/>
            <person name="Davidsen T.M."/>
            <person name="Wayne K.J."/>
            <person name="Tettelin H."/>
            <person name="Glass J.I."/>
            <person name="Rusch D."/>
            <person name="Podicherti R."/>
            <person name="Tsui H.-C.T."/>
            <person name="Winkler M.E."/>
        </authorList>
    </citation>
    <scope>NUCLEOTIDE SEQUENCE [LARGE SCALE GENOMIC DNA]</scope>
    <source>
        <strain evidence="1 2">C305</strain>
    </source>
</reference>
<comment type="caution">
    <text evidence="1">The sequence shown here is derived from an EMBL/GenBank/DDBJ whole genome shotgun (WGS) entry which is preliminary data.</text>
</comment>
<gene>
    <name evidence="1" type="ORF">DIT68_14220</name>
</gene>
<dbReference type="EMBL" id="QFRJ01000014">
    <property type="protein sequence ID" value="PWH82256.1"/>
    <property type="molecule type" value="Genomic_DNA"/>
</dbReference>
<evidence type="ECO:0000313" key="1">
    <source>
        <dbReference type="EMBL" id="PWH82256.1"/>
    </source>
</evidence>
<reference evidence="1 2" key="1">
    <citation type="submission" date="2018-05" db="EMBL/GenBank/DDBJ databases">
        <title>Brumimicrobium oceani sp. nov., isolated from coastal sediment.</title>
        <authorList>
            <person name="Kou Y."/>
        </authorList>
    </citation>
    <scope>NUCLEOTIDE SEQUENCE [LARGE SCALE GENOMIC DNA]</scope>
    <source>
        <strain evidence="1 2">C305</strain>
    </source>
</reference>
<evidence type="ECO:0000313" key="2">
    <source>
        <dbReference type="Proteomes" id="UP000245370"/>
    </source>
</evidence>